<name>A0AAN0XZR3_9VIBR</name>
<proteinExistence type="predicted"/>
<geneLocation type="plasmid" evidence="1 2">
    <name>unnamed1</name>
</geneLocation>
<protein>
    <submittedName>
        <fullName evidence="1">Uncharacterized protein</fullName>
    </submittedName>
</protein>
<organism evidence="1 2">
    <name type="scientific">Vibrio breoganii</name>
    <dbReference type="NCBI Taxonomy" id="553239"/>
    <lineage>
        <taxon>Bacteria</taxon>
        <taxon>Pseudomonadati</taxon>
        <taxon>Pseudomonadota</taxon>
        <taxon>Gammaproteobacteria</taxon>
        <taxon>Vibrionales</taxon>
        <taxon>Vibrionaceae</taxon>
        <taxon>Vibrio</taxon>
    </lineage>
</organism>
<evidence type="ECO:0000313" key="1">
    <source>
        <dbReference type="EMBL" id="ANO35536.1"/>
    </source>
</evidence>
<dbReference type="AlphaFoldDB" id="A0AAN0XZR3"/>
<reference evidence="1 2" key="1">
    <citation type="submission" date="2016-06" db="EMBL/GenBank/DDBJ databases">
        <title>Adaptive Radiation by Waves of Gene Transfer Leads to Fine-Scale Resource Partitioning in Marine Microbes.</title>
        <authorList>
            <person name="Hehemann J.-H."/>
            <person name="Arevalo P."/>
            <person name="Datta M.S."/>
            <person name="Yu X."/>
            <person name="Corzett C."/>
            <person name="Henschel A."/>
            <person name="Preheim S.P."/>
            <person name="Timberlake S."/>
            <person name="Alm E.J."/>
            <person name="Polz M.F."/>
        </authorList>
    </citation>
    <scope>NUCLEOTIDE SEQUENCE [LARGE SCALE GENOMIC DNA]</scope>
    <source>
        <strain evidence="1 2">FF50</strain>
        <plasmid evidence="1 2">unnamed1</plasmid>
    </source>
</reference>
<dbReference type="Proteomes" id="UP000092018">
    <property type="component" value="Plasmid unnamed1"/>
</dbReference>
<evidence type="ECO:0000313" key="2">
    <source>
        <dbReference type="Proteomes" id="UP000092018"/>
    </source>
</evidence>
<sequence>MTTESTTITVSGKWGTLVTSINTTDPKVITQRFIEGYLVASHTYQETHPIELIEKAIQDIEGFDTFPFCAGGCAIAYTGKLPKINNGEITIYTDAISGDNIDDSKDGSTSVACVLKTTSAEKLPRNIVAEFPSMETLVRISVRCLASAIDDLASASDNLKIKAAFPKFAPHFIELQINTSIENLIDSETKLKDIMRKQRIEDNIKAELQLAQFAYHKNTLDSGIQHIQRGLIQAIGLGLCNSGALPEATKTKLHSNTVFITDSSITNEQTPEDTTIH</sequence>
<dbReference type="RefSeq" id="WP_065211295.1">
    <property type="nucleotide sequence ID" value="NZ_CP016179.1"/>
</dbReference>
<dbReference type="KEGG" id="vbr:A6E01_20200"/>
<gene>
    <name evidence="1" type="ORF">A6E01_20200</name>
</gene>
<keyword evidence="1" id="KW-0614">Plasmid</keyword>
<dbReference type="EMBL" id="CP016179">
    <property type="protein sequence ID" value="ANO35536.1"/>
    <property type="molecule type" value="Genomic_DNA"/>
</dbReference>
<accession>A0AAN0XZR3</accession>